<dbReference type="AlphaFoldDB" id="Q5FPF5"/>
<dbReference type="KEGG" id="gox:GOX2005"/>
<proteinExistence type="predicted"/>
<dbReference type="CDD" id="cd02972">
    <property type="entry name" value="DsbA_family"/>
    <property type="match status" value="1"/>
</dbReference>
<feature type="domain" description="Thioredoxin-like fold" evidence="1">
    <location>
        <begin position="106"/>
        <end position="255"/>
    </location>
</feature>
<evidence type="ECO:0000313" key="3">
    <source>
        <dbReference type="Proteomes" id="UP000006375"/>
    </source>
</evidence>
<dbReference type="InterPro" id="IPR036249">
    <property type="entry name" value="Thioredoxin-like_sf"/>
</dbReference>
<dbReference type="STRING" id="290633.GOX2005"/>
<dbReference type="eggNOG" id="COG1651">
    <property type="taxonomic scope" value="Bacteria"/>
</dbReference>
<name>Q5FPF5_GLUOX</name>
<gene>
    <name evidence="2" type="ordered locus">GOX2005</name>
</gene>
<accession>Q5FPF5</accession>
<dbReference type="EMBL" id="CP000009">
    <property type="protein sequence ID" value="AAW61741.1"/>
    <property type="molecule type" value="Genomic_DNA"/>
</dbReference>
<evidence type="ECO:0000259" key="1">
    <source>
        <dbReference type="Pfam" id="PF13462"/>
    </source>
</evidence>
<dbReference type="Proteomes" id="UP000006375">
    <property type="component" value="Chromosome"/>
</dbReference>
<keyword evidence="3" id="KW-1185">Reference proteome</keyword>
<evidence type="ECO:0000313" key="2">
    <source>
        <dbReference type="EMBL" id="AAW61741.1"/>
    </source>
</evidence>
<reference evidence="2 3" key="1">
    <citation type="journal article" date="2005" name="Nat. Biotechnol.">
        <title>Complete genome sequence of the acetic acid bacterium Gluconobacter oxydans.</title>
        <authorList>
            <person name="Prust C."/>
            <person name="Hoffmeister M."/>
            <person name="Liesegang H."/>
            <person name="Wiezer A."/>
            <person name="Fricke W.F."/>
            <person name="Ehrenreich A."/>
            <person name="Gottschalk G."/>
            <person name="Deppenmeier U."/>
        </authorList>
    </citation>
    <scope>NUCLEOTIDE SEQUENCE [LARGE SCALE GENOMIC DNA]</scope>
    <source>
        <strain evidence="2 3">621H</strain>
    </source>
</reference>
<protein>
    <submittedName>
        <fullName evidence="2">Putative thiol:disulfide interchange protein</fullName>
    </submittedName>
</protein>
<dbReference type="Gene3D" id="3.40.30.10">
    <property type="entry name" value="Glutaredoxin"/>
    <property type="match status" value="1"/>
</dbReference>
<dbReference type="SUPFAM" id="SSF52833">
    <property type="entry name" value="Thioredoxin-like"/>
    <property type="match status" value="1"/>
</dbReference>
<sequence length="275" mass="30226">MKAAWNSGFWMRMPGISVPCACGFRKAGKTSRFPLSRRRKMTGALDGGPGSSFEYHIVSSGAPPMSADQPLGRRTLLASGMALVASAVVSFARADDLPTSDPRMGPRVIGSPDAKVIVDEWFSLTCSHCAHFAQEIFPQIRKNLIDTGKIRYRFHDFPLDQVALLASMVSRSLPAERYEPFVTDLLDHQDEWAFAQNIDPIAELKKRAALFGVSAAEFDKINADNALRESIINRQDRDGAFLQIQGTPYFRINDVPAPDVVGSYDDFAKAVAKAS</sequence>
<dbReference type="Pfam" id="PF13462">
    <property type="entry name" value="Thioredoxin_4"/>
    <property type="match status" value="1"/>
</dbReference>
<dbReference type="InterPro" id="IPR012336">
    <property type="entry name" value="Thioredoxin-like_fold"/>
</dbReference>
<organism evidence="2 3">
    <name type="scientific">Gluconobacter oxydans (strain 621H)</name>
    <name type="common">Gluconobacter suboxydans</name>
    <dbReference type="NCBI Taxonomy" id="290633"/>
    <lineage>
        <taxon>Bacteria</taxon>
        <taxon>Pseudomonadati</taxon>
        <taxon>Pseudomonadota</taxon>
        <taxon>Alphaproteobacteria</taxon>
        <taxon>Acetobacterales</taxon>
        <taxon>Acetobacteraceae</taxon>
        <taxon>Gluconobacter</taxon>
    </lineage>
</organism>
<dbReference type="HOGENOM" id="CLU_000288_47_5_5"/>